<dbReference type="Pfam" id="PF01464">
    <property type="entry name" value="SLT"/>
    <property type="match status" value="1"/>
</dbReference>
<reference evidence="3 4" key="1">
    <citation type="submission" date="2024-09" db="EMBL/GenBank/DDBJ databases">
        <title>The Natural Products Discovery Center: Release of the First 8490 Sequenced Strains for Exploring Actinobacteria Biosynthetic Diversity.</title>
        <authorList>
            <person name="Kalkreuter E."/>
            <person name="Kautsar S.A."/>
            <person name="Yang D."/>
            <person name="Bader C.D."/>
            <person name="Teijaro C.N."/>
            <person name="Fluegel L."/>
            <person name="Davis C.M."/>
            <person name="Simpson J.R."/>
            <person name="Lauterbach L."/>
            <person name="Steele A.D."/>
            <person name="Gui C."/>
            <person name="Meng S."/>
            <person name="Li G."/>
            <person name="Viehrig K."/>
            <person name="Ye F."/>
            <person name="Su P."/>
            <person name="Kiefer A.F."/>
            <person name="Nichols A."/>
            <person name="Cepeda A.J."/>
            <person name="Yan W."/>
            <person name="Fan B."/>
            <person name="Jiang Y."/>
            <person name="Adhikari A."/>
            <person name="Zheng C.-J."/>
            <person name="Schuster L."/>
            <person name="Cowan T.M."/>
            <person name="Smanski M.J."/>
            <person name="Chevrette M.G."/>
            <person name="De Carvalho L.P.S."/>
            <person name="Shen B."/>
        </authorList>
    </citation>
    <scope>NUCLEOTIDE SEQUENCE [LARGE SCALE GENOMIC DNA]</scope>
    <source>
        <strain evidence="3 4">NPDC058584</strain>
    </source>
</reference>
<dbReference type="SUPFAM" id="SSF53955">
    <property type="entry name" value="Lysozyme-like"/>
    <property type="match status" value="1"/>
</dbReference>
<dbReference type="InterPro" id="IPR036779">
    <property type="entry name" value="LysM_dom_sf"/>
</dbReference>
<dbReference type="InterPro" id="IPR018392">
    <property type="entry name" value="LysM"/>
</dbReference>
<feature type="region of interest" description="Disordered" evidence="1">
    <location>
        <begin position="220"/>
        <end position="284"/>
    </location>
</feature>
<evidence type="ECO:0000313" key="3">
    <source>
        <dbReference type="EMBL" id="MFD3956569.1"/>
    </source>
</evidence>
<dbReference type="SMART" id="SM00257">
    <property type="entry name" value="LysM"/>
    <property type="match status" value="1"/>
</dbReference>
<dbReference type="InterPro" id="IPR050570">
    <property type="entry name" value="Cell_wall_metabolism_enzyme"/>
</dbReference>
<dbReference type="RefSeq" id="WP_070202596.1">
    <property type="nucleotide sequence ID" value="NZ_JBHVRE010000019.1"/>
</dbReference>
<evidence type="ECO:0000259" key="2">
    <source>
        <dbReference type="PROSITE" id="PS51782"/>
    </source>
</evidence>
<dbReference type="CDD" id="cd00118">
    <property type="entry name" value="LysM"/>
    <property type="match status" value="1"/>
</dbReference>
<dbReference type="Gene3D" id="3.10.350.10">
    <property type="entry name" value="LysM domain"/>
    <property type="match status" value="1"/>
</dbReference>
<feature type="compositionally biased region" description="Basic and acidic residues" evidence="1">
    <location>
        <begin position="223"/>
        <end position="236"/>
    </location>
</feature>
<evidence type="ECO:0000256" key="1">
    <source>
        <dbReference type="SAM" id="MobiDB-lite"/>
    </source>
</evidence>
<dbReference type="InterPro" id="IPR047763">
    <property type="entry name" value="PG_bind_dom_phiBT1-type"/>
</dbReference>
<dbReference type="InterPro" id="IPR011055">
    <property type="entry name" value="Dup_hybrid_motif"/>
</dbReference>
<dbReference type="PANTHER" id="PTHR21666:SF270">
    <property type="entry name" value="MUREIN HYDROLASE ACTIVATOR ENVC"/>
    <property type="match status" value="1"/>
</dbReference>
<sequence length="654" mass="68534">MAYTADAAIREARKHLGYRETGNNLTKFNQEFGKIPGYPHNGYGYPWCQSFQSVVHKHAGGRPNTDFPWSAGCSAATSWAKSRGRFYTTPRKGDMVMYGAGGGTHVDMVTEVESGRVKVIGGNTGGSMNGAYYNGDGVYEKWVQRSNPRIHGYVRPAYGSAGTGTGGGNSKPPSGNRYRIKSGQTLGVIAALFGTTVAGLLALNPSIKNPDRVNEGQEIIVPAKKEPTKPPTKEPTKQPTKQPTTPPKPPAKEPSKPPTGKPDPGKGKPTGKPKPPVHKPADKPYGAGYLVTINGKTYGPGAKGDHVTVLGRALVKRGFGKHYRQGPGPRWHEVDRQNYADYQRSLGFTGKDADGIPGRKSLNRLLGNPSSATAERCSCGRAKAPAPEPAGAVPGRGVLANAPVNAPLSTPWGTSGALWSSGRHTGADFRASSGTPVRSVAAGVVVKAGPGGAYGNEIVLKHAEGRFTQYAHLSAVQVQEGAAVAHGQVIGLSGSTGNSTGPHLHFELRTGPAYGSDVDPMPILTAPGPRGGAPAAAVAESRKFGNDLDGWIEAARAELAKNGDRVPSAAAIRARVMTESGGNPRAINLTDSNAAKGTPSKGLIQTIDATFQAYRLAHLANDPYDPVSNLVAGVRYGNDRYGSFEAVAFNKGGY</sequence>
<name>A0ABW6DUF3_9ACTN</name>
<protein>
    <submittedName>
        <fullName evidence="3">Peptidoglycan DD-metalloendopeptidase family protein</fullName>
    </submittedName>
</protein>
<organism evidence="3 4">
    <name type="scientific">Streptomyces bacillaris</name>
    <dbReference type="NCBI Taxonomy" id="68179"/>
    <lineage>
        <taxon>Bacteria</taxon>
        <taxon>Bacillati</taxon>
        <taxon>Actinomycetota</taxon>
        <taxon>Actinomycetes</taxon>
        <taxon>Kitasatosporales</taxon>
        <taxon>Streptomycetaceae</taxon>
        <taxon>Streptomyces</taxon>
    </lineage>
</organism>
<dbReference type="Pfam" id="PF01476">
    <property type="entry name" value="LysM"/>
    <property type="match status" value="1"/>
</dbReference>
<keyword evidence="4" id="KW-1185">Reference proteome</keyword>
<dbReference type="SUPFAM" id="SSF51261">
    <property type="entry name" value="Duplicated hybrid motif"/>
    <property type="match status" value="1"/>
</dbReference>
<dbReference type="InterPro" id="IPR016047">
    <property type="entry name" value="M23ase_b-sheet_dom"/>
</dbReference>
<evidence type="ECO:0000313" key="4">
    <source>
        <dbReference type="Proteomes" id="UP001598300"/>
    </source>
</evidence>
<dbReference type="InterPro" id="IPR023346">
    <property type="entry name" value="Lysozyme-like_dom_sf"/>
</dbReference>
<dbReference type="NCBIfam" id="NF038080">
    <property type="entry name" value="PG_bind_siph"/>
    <property type="match status" value="1"/>
</dbReference>
<feature type="region of interest" description="Disordered" evidence="1">
    <location>
        <begin position="154"/>
        <end position="179"/>
    </location>
</feature>
<dbReference type="CDD" id="cd12797">
    <property type="entry name" value="M23_peptidase"/>
    <property type="match status" value="1"/>
</dbReference>
<dbReference type="EMBL" id="JBHXPM010000008">
    <property type="protein sequence ID" value="MFD3956569.1"/>
    <property type="molecule type" value="Genomic_DNA"/>
</dbReference>
<gene>
    <name evidence="3" type="ORF">ACFWR3_10835</name>
</gene>
<feature type="domain" description="LysM" evidence="2">
    <location>
        <begin position="176"/>
        <end position="221"/>
    </location>
</feature>
<comment type="caution">
    <text evidence="3">The sequence shown here is derived from an EMBL/GenBank/DDBJ whole genome shotgun (WGS) entry which is preliminary data.</text>
</comment>
<dbReference type="InterPro" id="IPR008258">
    <property type="entry name" value="Transglycosylase_SLT_dom_1"/>
</dbReference>
<dbReference type="Pfam" id="PF01551">
    <property type="entry name" value="Peptidase_M23"/>
    <property type="match status" value="1"/>
</dbReference>
<proteinExistence type="predicted"/>
<dbReference type="Gene3D" id="1.10.530.10">
    <property type="match status" value="1"/>
</dbReference>
<dbReference type="PANTHER" id="PTHR21666">
    <property type="entry name" value="PEPTIDASE-RELATED"/>
    <property type="match status" value="1"/>
</dbReference>
<dbReference type="SUPFAM" id="SSF54106">
    <property type="entry name" value="LysM domain"/>
    <property type="match status" value="1"/>
</dbReference>
<dbReference type="PROSITE" id="PS51782">
    <property type="entry name" value="LYSM"/>
    <property type="match status" value="1"/>
</dbReference>
<dbReference type="Gene3D" id="2.70.70.10">
    <property type="entry name" value="Glucose Permease (Domain IIA)"/>
    <property type="match status" value="1"/>
</dbReference>
<dbReference type="Proteomes" id="UP001598300">
    <property type="component" value="Unassembled WGS sequence"/>
</dbReference>
<accession>A0ABW6DUF3</accession>